<keyword evidence="6" id="KW-1185">Reference proteome</keyword>
<dbReference type="InterPro" id="IPR006921">
    <property type="entry name" value="Interferon-rel_develop_reg_C"/>
</dbReference>
<evidence type="ECO:0000259" key="4">
    <source>
        <dbReference type="Pfam" id="PF05004"/>
    </source>
</evidence>
<evidence type="ECO:0000259" key="3">
    <source>
        <dbReference type="Pfam" id="PF04836"/>
    </source>
</evidence>
<dbReference type="AlphaFoldDB" id="A0A8J5TL53"/>
<proteinExistence type="inferred from homology"/>
<dbReference type="InterPro" id="IPR016024">
    <property type="entry name" value="ARM-type_fold"/>
</dbReference>
<accession>A0A8J5TL53</accession>
<feature type="domain" description="Interferon-related developmental regulator C-terminal" evidence="3">
    <location>
        <begin position="377"/>
        <end position="426"/>
    </location>
</feature>
<name>A0A8J5TL53_HOMAM</name>
<feature type="compositionally biased region" description="Basic and acidic residues" evidence="2">
    <location>
        <begin position="421"/>
        <end position="434"/>
    </location>
</feature>
<feature type="region of interest" description="Disordered" evidence="2">
    <location>
        <begin position="399"/>
        <end position="434"/>
    </location>
</feature>
<evidence type="ECO:0000313" key="5">
    <source>
        <dbReference type="EMBL" id="KAG7176655.1"/>
    </source>
</evidence>
<protein>
    <submittedName>
        <fullName evidence="5">Interferon-related developmental regulator 1-like</fullName>
    </submittedName>
</protein>
<dbReference type="PANTHER" id="PTHR12354:SF1">
    <property type="entry name" value="INTERFERON-RELATED DEVELOPMENTAL REGULATOR 1"/>
    <property type="match status" value="1"/>
</dbReference>
<comment type="similarity">
    <text evidence="1">Belongs to the IFRD family.</text>
</comment>
<dbReference type="Pfam" id="PF05004">
    <property type="entry name" value="IFRD"/>
    <property type="match status" value="1"/>
</dbReference>
<dbReference type="EMBL" id="JAHLQT010003055">
    <property type="protein sequence ID" value="KAG7176655.1"/>
    <property type="molecule type" value="Genomic_DNA"/>
</dbReference>
<evidence type="ECO:0000313" key="6">
    <source>
        <dbReference type="Proteomes" id="UP000747542"/>
    </source>
</evidence>
<dbReference type="Pfam" id="PF04836">
    <property type="entry name" value="IFRD_C"/>
    <property type="match status" value="1"/>
</dbReference>
<gene>
    <name evidence="5" type="primary">Ifrd1-L</name>
    <name evidence="5" type="ORF">Hamer_G015472</name>
</gene>
<organism evidence="5 6">
    <name type="scientific">Homarus americanus</name>
    <name type="common">American lobster</name>
    <dbReference type="NCBI Taxonomy" id="6706"/>
    <lineage>
        <taxon>Eukaryota</taxon>
        <taxon>Metazoa</taxon>
        <taxon>Ecdysozoa</taxon>
        <taxon>Arthropoda</taxon>
        <taxon>Crustacea</taxon>
        <taxon>Multicrustacea</taxon>
        <taxon>Malacostraca</taxon>
        <taxon>Eumalacostraca</taxon>
        <taxon>Eucarida</taxon>
        <taxon>Decapoda</taxon>
        <taxon>Pleocyemata</taxon>
        <taxon>Astacidea</taxon>
        <taxon>Nephropoidea</taxon>
        <taxon>Nephropidae</taxon>
        <taxon>Homarus</taxon>
    </lineage>
</organism>
<dbReference type="InterPro" id="IPR039777">
    <property type="entry name" value="IFRD"/>
</dbReference>
<evidence type="ECO:0000256" key="2">
    <source>
        <dbReference type="SAM" id="MobiDB-lite"/>
    </source>
</evidence>
<dbReference type="Proteomes" id="UP000747542">
    <property type="component" value="Unassembled WGS sequence"/>
</dbReference>
<reference evidence="5" key="1">
    <citation type="journal article" date="2021" name="Sci. Adv.">
        <title>The American lobster genome reveals insights on longevity, neural, and immune adaptations.</title>
        <authorList>
            <person name="Polinski J.M."/>
            <person name="Zimin A.V."/>
            <person name="Clark K.F."/>
            <person name="Kohn A.B."/>
            <person name="Sadowski N."/>
            <person name="Timp W."/>
            <person name="Ptitsyn A."/>
            <person name="Khanna P."/>
            <person name="Romanova D.Y."/>
            <person name="Williams P."/>
            <person name="Greenwood S.J."/>
            <person name="Moroz L.L."/>
            <person name="Walt D.R."/>
            <person name="Bodnar A.G."/>
        </authorList>
    </citation>
    <scope>NUCLEOTIDE SEQUENCE</scope>
    <source>
        <strain evidence="5">GMGI-L3</strain>
    </source>
</reference>
<dbReference type="InterPro" id="IPR007701">
    <property type="entry name" value="Interferon-rel_develop_reg_N"/>
</dbReference>
<feature type="domain" description="Interferon-related developmental regulator N-terminal" evidence="4">
    <location>
        <begin position="43"/>
        <end position="325"/>
    </location>
</feature>
<dbReference type="SUPFAM" id="SSF48371">
    <property type="entry name" value="ARM repeat"/>
    <property type="match status" value="1"/>
</dbReference>
<evidence type="ECO:0000256" key="1">
    <source>
        <dbReference type="ARBA" id="ARBA00008828"/>
    </source>
</evidence>
<comment type="caution">
    <text evidence="5">The sequence shown here is derived from an EMBL/GenBank/DDBJ whole genome shotgun (WGS) entry which is preliminary data.</text>
</comment>
<sequence>MPREKKISRRAAAVAAALVVGGEDDETASVSSDQTDSTAQLTDVNTEAFVSTDEGVSELEAYEQKVREAMDLALEKSVHTRTNALTSLTTAFQKRVLTPFLLDHHQTICDLVERSLRKGRGPEQVAAARLASLLVLSLSQVPEAEQVYKTLQPVLTVALTDPSGPLAGRQECAFTLALSAFLACHDLADVTSAMNTLHSVFGGSLPKLPNHPPAVTALHTAALNGFCLLLCLLSPTSVYSMANKLLREMFDLLGCSDVDLRIQAGEAVALLYEAARSHNDDYYWNRGGELCSVLKDLATDSHKFRAKKDRKQQRASFRDVVRTVEEEEVPCETVSLGPQHQRQELLLDTWSLKLQYSSLCRALAQGLSIHFTFNIGVRDMFNLGPPPLQLDRNMAALARRNQKKPNHESPASKARQMARNKNRDNRAAAKTYDD</sequence>
<dbReference type="PANTHER" id="PTHR12354">
    <property type="entry name" value="INTERFERON-RELATED DEVELOPMENTAL REGULATOR"/>
    <property type="match status" value="1"/>
</dbReference>